<keyword evidence="7" id="KW-1185">Reference proteome</keyword>
<reference evidence="6 7" key="1">
    <citation type="submission" date="2018-03" db="EMBL/GenBank/DDBJ databases">
        <title>Actinopolyspora mortivallis from Sahara, screening for active biomolecules.</title>
        <authorList>
            <person name="Selama O."/>
            <person name="Wellington E.M.H."/>
            <person name="Hacene H."/>
        </authorList>
    </citation>
    <scope>NUCLEOTIDE SEQUENCE [LARGE SCALE GENOMIC DNA]</scope>
    <source>
        <strain evidence="6 7">M5A</strain>
    </source>
</reference>
<name>A0A2T0GY82_ACTMO</name>
<dbReference type="GO" id="GO:0008234">
    <property type="term" value="F:cysteine-type peptidase activity"/>
    <property type="evidence" value="ECO:0007669"/>
    <property type="project" value="UniProtKB-KW"/>
</dbReference>
<dbReference type="InterPro" id="IPR000064">
    <property type="entry name" value="NLP_P60_dom"/>
</dbReference>
<evidence type="ECO:0000259" key="5">
    <source>
        <dbReference type="PROSITE" id="PS51935"/>
    </source>
</evidence>
<dbReference type="PANTHER" id="PTHR47359">
    <property type="entry name" value="PEPTIDOGLYCAN DL-ENDOPEPTIDASE CWLO"/>
    <property type="match status" value="1"/>
</dbReference>
<gene>
    <name evidence="6" type="ORF">CEP50_06580</name>
</gene>
<dbReference type="InParanoid" id="A0A2T0GY82"/>
<dbReference type="AlphaFoldDB" id="A0A2T0GY82"/>
<feature type="domain" description="NlpC/P60" evidence="5">
    <location>
        <begin position="199"/>
        <end position="326"/>
    </location>
</feature>
<dbReference type="GO" id="GO:0006508">
    <property type="term" value="P:proteolysis"/>
    <property type="evidence" value="ECO:0007669"/>
    <property type="project" value="UniProtKB-KW"/>
</dbReference>
<comment type="similarity">
    <text evidence="1">Belongs to the peptidase C40 family.</text>
</comment>
<dbReference type="STRING" id="1050202.GCA_000384035_02387"/>
<evidence type="ECO:0000256" key="1">
    <source>
        <dbReference type="ARBA" id="ARBA00007074"/>
    </source>
</evidence>
<organism evidence="6 7">
    <name type="scientific">Actinopolyspora mortivallis</name>
    <dbReference type="NCBI Taxonomy" id="33906"/>
    <lineage>
        <taxon>Bacteria</taxon>
        <taxon>Bacillati</taxon>
        <taxon>Actinomycetota</taxon>
        <taxon>Actinomycetes</taxon>
        <taxon>Actinopolysporales</taxon>
        <taxon>Actinopolysporaceae</taxon>
        <taxon>Actinopolyspora</taxon>
    </lineage>
</organism>
<proteinExistence type="inferred from homology"/>
<evidence type="ECO:0000256" key="3">
    <source>
        <dbReference type="ARBA" id="ARBA00022801"/>
    </source>
</evidence>
<dbReference type="RefSeq" id="WP_106113055.1">
    <property type="nucleotide sequence ID" value="NZ_PVSR01000006.1"/>
</dbReference>
<dbReference type="EMBL" id="PVSR01000006">
    <property type="protein sequence ID" value="PRW64075.1"/>
    <property type="molecule type" value="Genomic_DNA"/>
</dbReference>
<dbReference type="Proteomes" id="UP000239352">
    <property type="component" value="Unassembled WGS sequence"/>
</dbReference>
<dbReference type="PANTHER" id="PTHR47359:SF3">
    <property type="entry name" value="NLP_P60 DOMAIN-CONTAINING PROTEIN-RELATED"/>
    <property type="match status" value="1"/>
</dbReference>
<evidence type="ECO:0000256" key="4">
    <source>
        <dbReference type="ARBA" id="ARBA00022807"/>
    </source>
</evidence>
<sequence length="327" mass="35453">MRKVAVVLVLLTGFGGLIGVGAVTGLLAGLGGGERSRWAGCDTALGASEVSLSRGQRMARALGQEQREVVRRIIEIGKRRELPPRAWQIAIQAGKTESNLRNLNYGHADSLGVFQMRPSMNWGTPRQVTDLDYAINKFYDVLTEVEGWKEMRPGSAAQAVERSAFPSRYHDAESMAAYLVNQEGEVRAVSDCSAVPDAGELAATVVGYAREQLGSPYVWGAEGPNTFDCSGLTQQAWAAAGVRIPRVSQNQYYDGGTMIPLRRARTGDLVFWGHGRNPDSVHHVALYLGDNKVLHAPQPGETVEITELWDGGELLPTAVRPAPSRKS</sequence>
<keyword evidence="2" id="KW-0645">Protease</keyword>
<dbReference type="InterPro" id="IPR051794">
    <property type="entry name" value="PG_Endopeptidase_C40"/>
</dbReference>
<dbReference type="PROSITE" id="PS51935">
    <property type="entry name" value="NLPC_P60"/>
    <property type="match status" value="1"/>
</dbReference>
<dbReference type="Pfam" id="PF00877">
    <property type="entry name" value="NLPC_P60"/>
    <property type="match status" value="1"/>
</dbReference>
<dbReference type="SUPFAM" id="SSF54001">
    <property type="entry name" value="Cysteine proteinases"/>
    <property type="match status" value="1"/>
</dbReference>
<dbReference type="Gene3D" id="3.90.1720.10">
    <property type="entry name" value="endopeptidase domain like (from Nostoc punctiforme)"/>
    <property type="match status" value="1"/>
</dbReference>
<keyword evidence="3" id="KW-0378">Hydrolase</keyword>
<dbReference type="InterPro" id="IPR038765">
    <property type="entry name" value="Papain-like_cys_pep_sf"/>
</dbReference>
<keyword evidence="4" id="KW-0788">Thiol protease</keyword>
<accession>A0A2T0GY82</accession>
<comment type="caution">
    <text evidence="6">The sequence shown here is derived from an EMBL/GenBank/DDBJ whole genome shotgun (WGS) entry which is preliminary data.</text>
</comment>
<evidence type="ECO:0000313" key="6">
    <source>
        <dbReference type="EMBL" id="PRW64075.1"/>
    </source>
</evidence>
<evidence type="ECO:0000256" key="2">
    <source>
        <dbReference type="ARBA" id="ARBA00022670"/>
    </source>
</evidence>
<evidence type="ECO:0000313" key="7">
    <source>
        <dbReference type="Proteomes" id="UP000239352"/>
    </source>
</evidence>
<protein>
    <recommendedName>
        <fullName evidence="5">NlpC/P60 domain-containing protein</fullName>
    </recommendedName>
</protein>